<name>Q58HK5_HAECO</name>
<keyword evidence="4" id="KW-0788">Thiol protease</keyword>
<dbReference type="InterPro" id="IPR000668">
    <property type="entry name" value="Peptidase_C1A_C"/>
</dbReference>
<dbReference type="Gene3D" id="1.20.5.170">
    <property type="match status" value="1"/>
</dbReference>
<comment type="similarity">
    <text evidence="1">Belongs to the peptidase C1 family.</text>
</comment>
<evidence type="ECO:0000256" key="3">
    <source>
        <dbReference type="ARBA" id="ARBA00022801"/>
    </source>
</evidence>
<dbReference type="PROSITE" id="PS00639">
    <property type="entry name" value="THIOL_PROTEASE_HIS"/>
    <property type="match status" value="1"/>
</dbReference>
<organism evidence="6">
    <name type="scientific">Haemonchus contortus</name>
    <name type="common">Barber pole worm</name>
    <dbReference type="NCBI Taxonomy" id="6289"/>
    <lineage>
        <taxon>Eukaryota</taxon>
        <taxon>Metazoa</taxon>
        <taxon>Ecdysozoa</taxon>
        <taxon>Nematoda</taxon>
        <taxon>Chromadorea</taxon>
        <taxon>Rhabditida</taxon>
        <taxon>Rhabditina</taxon>
        <taxon>Rhabditomorpha</taxon>
        <taxon>Strongyloidea</taxon>
        <taxon>Trichostrongylidae</taxon>
        <taxon>Haemonchus</taxon>
    </lineage>
</organism>
<dbReference type="SMART" id="SM00645">
    <property type="entry name" value="Pept_C1"/>
    <property type="match status" value="1"/>
</dbReference>
<evidence type="ECO:0000313" key="6">
    <source>
        <dbReference type="EMBL" id="AAX55208.2"/>
    </source>
</evidence>
<dbReference type="SUPFAM" id="SSF54001">
    <property type="entry name" value="Cysteine proteinases"/>
    <property type="match status" value="2"/>
</dbReference>
<dbReference type="InterPro" id="IPR025660">
    <property type="entry name" value="Pept_his_AS"/>
</dbReference>
<feature type="domain" description="Peptidase C1A papain C-terminal" evidence="5">
    <location>
        <begin position="102"/>
        <end position="240"/>
    </location>
</feature>
<evidence type="ECO:0000259" key="5">
    <source>
        <dbReference type="SMART" id="SM00645"/>
    </source>
</evidence>
<accession>Q58HK5</accession>
<gene>
    <name evidence="6" type="primary">Hc58</name>
</gene>
<dbReference type="InterPro" id="IPR013128">
    <property type="entry name" value="Peptidase_C1A"/>
</dbReference>
<dbReference type="AlphaFoldDB" id="Q58HK5"/>
<evidence type="ECO:0000256" key="2">
    <source>
        <dbReference type="ARBA" id="ARBA00022670"/>
    </source>
</evidence>
<dbReference type="InterPro" id="IPR038765">
    <property type="entry name" value="Papain-like_cys_pep_sf"/>
</dbReference>
<evidence type="ECO:0000256" key="1">
    <source>
        <dbReference type="ARBA" id="ARBA00008455"/>
    </source>
</evidence>
<dbReference type="InterPro" id="IPR000169">
    <property type="entry name" value="Pept_cys_AS"/>
</dbReference>
<sequence>MTMSDRACIHSKGKAFKARLSDTDILSCCGKDPCQIGEGGISARAWLYAMQYGVCTGGYYERYGYGKRYKLDKVLAKAAYRVPRFEELDIPESAIQMQIMNKGPVQAIRDQSNCGSCWAVSAAETMSDRACIHSKGKFKARLSDGVCKPYVFHPCGNHAGQKYYGKCPDDRSFKTPVCKQYCQRSRGRHAVKMIGWGVENGTKYWLIANSWNKDWGEERSFRNLQRVDNCGIESAVVAGDF</sequence>
<keyword evidence="3" id="KW-0378">Hydrolase</keyword>
<keyword evidence="2" id="KW-0645">Protease</keyword>
<dbReference type="Pfam" id="PF00112">
    <property type="entry name" value="Peptidase_C1"/>
    <property type="match status" value="2"/>
</dbReference>
<evidence type="ECO:0000256" key="4">
    <source>
        <dbReference type="ARBA" id="ARBA00022807"/>
    </source>
</evidence>
<dbReference type="PANTHER" id="PTHR12411">
    <property type="entry name" value="CYSTEINE PROTEASE FAMILY C1-RELATED"/>
    <property type="match status" value="1"/>
</dbReference>
<dbReference type="GO" id="GO:0008234">
    <property type="term" value="F:cysteine-type peptidase activity"/>
    <property type="evidence" value="ECO:0007669"/>
    <property type="project" value="UniProtKB-KW"/>
</dbReference>
<dbReference type="GO" id="GO:0006508">
    <property type="term" value="P:proteolysis"/>
    <property type="evidence" value="ECO:0007669"/>
    <property type="project" value="UniProtKB-KW"/>
</dbReference>
<proteinExistence type="evidence at transcript level"/>
<protein>
    <submittedName>
        <fullName evidence="6">Hc58</fullName>
    </submittedName>
</protein>
<reference evidence="6" key="1">
    <citation type="journal article" date="2007" name="DNA Seq.">
        <title>Cloning and sequence analysis of Hemonchus contortus HC58cDNA.</title>
        <authorList>
            <person name="Muleke C.I."/>
            <person name="Yan R."/>
            <person name="Xu L."/>
            <person name="Bo X."/>
            <person name="Li X."/>
        </authorList>
    </citation>
    <scope>NUCLEOTIDE SEQUENCE</scope>
</reference>
<dbReference type="Gene3D" id="3.90.70.10">
    <property type="entry name" value="Cysteine proteinases"/>
    <property type="match status" value="2"/>
</dbReference>
<dbReference type="PRINTS" id="PR00705">
    <property type="entry name" value="PAPAIN"/>
</dbReference>
<dbReference type="PROSITE" id="PS00139">
    <property type="entry name" value="THIOL_PROTEASE_CYS"/>
    <property type="match status" value="1"/>
</dbReference>
<dbReference type="EMBL" id="AY948978">
    <property type="protein sequence ID" value="AAX55208.2"/>
    <property type="molecule type" value="mRNA"/>
</dbReference>